<dbReference type="STRING" id="1379270.GEMMAAP_09705"/>
<dbReference type="EMBL" id="CP011454">
    <property type="protein sequence ID" value="AMW05029.1"/>
    <property type="molecule type" value="Genomic_DNA"/>
</dbReference>
<comment type="subunit">
    <text evidence="5">Heterooligomer composed of large and small subunits.</text>
</comment>
<evidence type="ECO:0000313" key="11">
    <source>
        <dbReference type="Proteomes" id="UP000076404"/>
    </source>
</evidence>
<dbReference type="AlphaFoldDB" id="A0A143BJ34"/>
<feature type="region of interest" description="Disordered" evidence="7">
    <location>
        <begin position="1"/>
        <end position="22"/>
    </location>
</feature>
<protein>
    <recommendedName>
        <fullName evidence="5">Exodeoxyribonuclease 7 large subunit</fullName>
        <ecNumber evidence="5">3.1.11.6</ecNumber>
    </recommendedName>
    <alternativeName>
        <fullName evidence="5">Exodeoxyribonuclease VII large subunit</fullName>
        <shortName evidence="5">Exonuclease VII large subunit</shortName>
    </alternativeName>
</protein>
<dbReference type="EC" id="3.1.11.6" evidence="5"/>
<name>A0A143BJ34_9BACT</name>
<keyword evidence="2 5" id="KW-0540">Nuclease</keyword>
<gene>
    <name evidence="5" type="primary">xseA</name>
    <name evidence="10" type="ORF">GEMMAAP_09705</name>
</gene>
<feature type="domain" description="Exonuclease VII large subunit C-terminal" evidence="8">
    <location>
        <begin position="143"/>
        <end position="320"/>
    </location>
</feature>
<dbReference type="CDD" id="cd04489">
    <property type="entry name" value="ExoVII_LU_OBF"/>
    <property type="match status" value="1"/>
</dbReference>
<comment type="similarity">
    <text evidence="5 6">Belongs to the XseA family.</text>
</comment>
<dbReference type="Pfam" id="PF13742">
    <property type="entry name" value="tRNA_anti_2"/>
    <property type="match status" value="1"/>
</dbReference>
<proteinExistence type="inferred from homology"/>
<reference evidence="10 11" key="1">
    <citation type="journal article" date="2014" name="Proc. Natl. Acad. Sci. U.S.A.">
        <title>Functional type 2 photosynthetic reaction centers found in the rare bacterial phylum Gemmatimonadetes.</title>
        <authorList>
            <person name="Zeng Y."/>
            <person name="Feng F."/>
            <person name="Medova H."/>
            <person name="Dean J."/>
            <person name="Koblizek M."/>
        </authorList>
    </citation>
    <scope>NUCLEOTIDE SEQUENCE [LARGE SCALE GENOMIC DNA]</scope>
    <source>
        <strain evidence="10 11">AP64</strain>
    </source>
</reference>
<evidence type="ECO:0000256" key="2">
    <source>
        <dbReference type="ARBA" id="ARBA00022722"/>
    </source>
</evidence>
<accession>A0A143BJ34</accession>
<feature type="domain" description="OB-fold nucleic acid binding" evidence="9">
    <location>
        <begin position="28"/>
        <end position="119"/>
    </location>
</feature>
<keyword evidence="1 5" id="KW-0963">Cytoplasm</keyword>
<dbReference type="HAMAP" id="MF_00378">
    <property type="entry name" value="Exonuc_7_L"/>
    <property type="match status" value="1"/>
</dbReference>
<organism evidence="10 11">
    <name type="scientific">Gemmatimonas phototrophica</name>
    <dbReference type="NCBI Taxonomy" id="1379270"/>
    <lineage>
        <taxon>Bacteria</taxon>
        <taxon>Pseudomonadati</taxon>
        <taxon>Gemmatimonadota</taxon>
        <taxon>Gemmatimonadia</taxon>
        <taxon>Gemmatimonadales</taxon>
        <taxon>Gemmatimonadaceae</taxon>
        <taxon>Gemmatimonas</taxon>
    </lineage>
</organism>
<evidence type="ECO:0000313" key="10">
    <source>
        <dbReference type="EMBL" id="AMW05029.1"/>
    </source>
</evidence>
<evidence type="ECO:0000256" key="5">
    <source>
        <dbReference type="HAMAP-Rule" id="MF_00378"/>
    </source>
</evidence>
<dbReference type="PANTHER" id="PTHR30008">
    <property type="entry name" value="EXODEOXYRIBONUCLEASE 7 LARGE SUBUNIT"/>
    <property type="match status" value="1"/>
</dbReference>
<evidence type="ECO:0000256" key="4">
    <source>
        <dbReference type="ARBA" id="ARBA00022839"/>
    </source>
</evidence>
<dbReference type="InterPro" id="IPR003753">
    <property type="entry name" value="Exonuc_VII_L"/>
</dbReference>
<dbReference type="GO" id="GO:0008855">
    <property type="term" value="F:exodeoxyribonuclease VII activity"/>
    <property type="evidence" value="ECO:0007669"/>
    <property type="project" value="UniProtKB-UniRule"/>
</dbReference>
<dbReference type="GO" id="GO:0003676">
    <property type="term" value="F:nucleic acid binding"/>
    <property type="evidence" value="ECO:0007669"/>
    <property type="project" value="InterPro"/>
</dbReference>
<dbReference type="Pfam" id="PF02601">
    <property type="entry name" value="Exonuc_VII_L"/>
    <property type="match status" value="1"/>
</dbReference>
<keyword evidence="11" id="KW-1185">Reference proteome</keyword>
<dbReference type="NCBIfam" id="TIGR00237">
    <property type="entry name" value="xseA"/>
    <property type="match status" value="1"/>
</dbReference>
<reference evidence="10 11" key="2">
    <citation type="journal article" date="2016" name="Environ. Microbiol. Rep.">
        <title>Metagenomic evidence for the presence of phototrophic Gemmatimonadetes bacteria in diverse environments.</title>
        <authorList>
            <person name="Zeng Y."/>
            <person name="Baumbach J."/>
            <person name="Barbosa E.G."/>
            <person name="Azevedo V."/>
            <person name="Zhang C."/>
            <person name="Koblizek M."/>
        </authorList>
    </citation>
    <scope>NUCLEOTIDE SEQUENCE [LARGE SCALE GENOMIC DNA]</scope>
    <source>
        <strain evidence="10 11">AP64</strain>
    </source>
</reference>
<feature type="region of interest" description="Disordered" evidence="7">
    <location>
        <begin position="393"/>
        <end position="418"/>
    </location>
</feature>
<dbReference type="eggNOG" id="COG1570">
    <property type="taxonomic scope" value="Bacteria"/>
</dbReference>
<keyword evidence="4 5" id="KW-0269">Exonuclease</keyword>
<comment type="function">
    <text evidence="5">Bidirectionally degrades single-stranded DNA into large acid-insoluble oligonucleotides, which are then degraded further into small acid-soluble oligonucleotides.</text>
</comment>
<comment type="subcellular location">
    <subcellularLocation>
        <location evidence="5 6">Cytoplasm</location>
    </subcellularLocation>
</comment>
<comment type="catalytic activity">
    <reaction evidence="5 6">
        <text>Exonucleolytic cleavage in either 5'- to 3'- or 3'- to 5'-direction to yield nucleoside 5'-phosphates.</text>
        <dbReference type="EC" id="3.1.11.6"/>
    </reaction>
</comment>
<dbReference type="GO" id="GO:0006308">
    <property type="term" value="P:DNA catabolic process"/>
    <property type="evidence" value="ECO:0007669"/>
    <property type="project" value="UniProtKB-UniRule"/>
</dbReference>
<keyword evidence="3 5" id="KW-0378">Hydrolase</keyword>
<dbReference type="Proteomes" id="UP000076404">
    <property type="component" value="Chromosome"/>
</dbReference>
<dbReference type="InterPro" id="IPR020579">
    <property type="entry name" value="Exonuc_VII_lsu_C"/>
</dbReference>
<evidence type="ECO:0000259" key="9">
    <source>
        <dbReference type="Pfam" id="PF13742"/>
    </source>
</evidence>
<dbReference type="KEGG" id="gph:GEMMAAP_09705"/>
<dbReference type="GO" id="GO:0009318">
    <property type="term" value="C:exodeoxyribonuclease VII complex"/>
    <property type="evidence" value="ECO:0007669"/>
    <property type="project" value="UniProtKB-UniRule"/>
</dbReference>
<evidence type="ECO:0000256" key="1">
    <source>
        <dbReference type="ARBA" id="ARBA00022490"/>
    </source>
</evidence>
<dbReference type="InterPro" id="IPR025824">
    <property type="entry name" value="OB-fold_nuc-bd_dom"/>
</dbReference>
<evidence type="ECO:0000256" key="6">
    <source>
        <dbReference type="RuleBase" id="RU004355"/>
    </source>
</evidence>
<sequence>MASRRTSGYGPSVPADESPGSTPEAAIAVHTLTSAAKDLIEGAFPPLWVRGEVTNFKAHRNGHWYFSLRDAEAQINCVIWSSAAKRIPAPPDEGMQVLALGQMTVWPVRGDLQFSVRALEAAGDGLWRKALEQTRLRLEKDGLLDPSRKRPLPAFPRRIAVITSPDGAAMHDIITVARSRSADVELVIIPAKVQGEGAPESLVAAIGKLARWNDADLLIIGRGGGSREDLWAFNDERVARALAGCPIPTVSAVGHEVDVSICDLVADVRAATPSAAAELAVPSRREVIARVDALGKRLAAAAKRREDRAIASLTQVQKRLGVAAQRVVERRRARVELVAGQLQALSPLSTLARGFAVARTPGGATLSSWKQLPAGAPFDLWLRDGIVAATAGDHRPLPDGMIGSAEPSMDDTPQTERT</sequence>
<dbReference type="GO" id="GO:0005737">
    <property type="term" value="C:cytoplasm"/>
    <property type="evidence" value="ECO:0007669"/>
    <property type="project" value="UniProtKB-SubCell"/>
</dbReference>
<evidence type="ECO:0000256" key="7">
    <source>
        <dbReference type="SAM" id="MobiDB-lite"/>
    </source>
</evidence>
<evidence type="ECO:0000259" key="8">
    <source>
        <dbReference type="Pfam" id="PF02601"/>
    </source>
</evidence>
<dbReference type="PANTHER" id="PTHR30008:SF0">
    <property type="entry name" value="EXODEOXYRIBONUCLEASE 7 LARGE SUBUNIT"/>
    <property type="match status" value="1"/>
</dbReference>
<evidence type="ECO:0000256" key="3">
    <source>
        <dbReference type="ARBA" id="ARBA00022801"/>
    </source>
</evidence>